<evidence type="ECO:0000313" key="3">
    <source>
        <dbReference type="Proteomes" id="UP000007882"/>
    </source>
</evidence>
<dbReference type="GO" id="GO:0003824">
    <property type="term" value="F:catalytic activity"/>
    <property type="evidence" value="ECO:0007669"/>
    <property type="project" value="UniProtKB-ARBA"/>
</dbReference>
<dbReference type="EMBL" id="AP012319">
    <property type="protein sequence ID" value="BAL89229.1"/>
    <property type="molecule type" value="Genomic_DNA"/>
</dbReference>
<reference evidence="2 3" key="1">
    <citation type="submission" date="2012-02" db="EMBL/GenBank/DDBJ databases">
        <title>Complete genome sequence of Actinoplanes missouriensis 431 (= NBRC 102363).</title>
        <authorList>
            <person name="Ohnishi Y."/>
            <person name="Ishikawa J."/>
            <person name="Sekine M."/>
            <person name="Hosoyama A."/>
            <person name="Harada T."/>
            <person name="Narita H."/>
            <person name="Hata T."/>
            <person name="Konno Y."/>
            <person name="Tutikane K."/>
            <person name="Fujita N."/>
            <person name="Horinouchi S."/>
            <person name="Hayakawa M."/>
        </authorList>
    </citation>
    <scope>NUCLEOTIDE SEQUENCE [LARGE SCALE GENOMIC DNA]</scope>
    <source>
        <strain evidence="3">ATCC 14538 / DSM 43046 / CBS 188.64 / JCM 3121 / NBRC 102363 / NCIMB 12654 / NRRL B-3342 / UNCC 431</strain>
    </source>
</reference>
<accession>I0H892</accession>
<dbReference type="STRING" id="512565.AMIS_40090"/>
<organism evidence="2 3">
    <name type="scientific">Actinoplanes missouriensis (strain ATCC 14538 / DSM 43046 / CBS 188.64 / JCM 3121 / NBRC 102363 / NCIMB 12654 / NRRL B-3342 / UNCC 431)</name>
    <dbReference type="NCBI Taxonomy" id="512565"/>
    <lineage>
        <taxon>Bacteria</taxon>
        <taxon>Bacillati</taxon>
        <taxon>Actinomycetota</taxon>
        <taxon>Actinomycetes</taxon>
        <taxon>Micromonosporales</taxon>
        <taxon>Micromonosporaceae</taxon>
        <taxon>Actinoplanes</taxon>
    </lineage>
</organism>
<dbReference type="AlphaFoldDB" id="I0H892"/>
<dbReference type="Proteomes" id="UP000007882">
    <property type="component" value="Chromosome"/>
</dbReference>
<dbReference type="Pfam" id="PF00561">
    <property type="entry name" value="Abhydrolase_1"/>
    <property type="match status" value="1"/>
</dbReference>
<evidence type="ECO:0000313" key="2">
    <source>
        <dbReference type="EMBL" id="BAL89229.1"/>
    </source>
</evidence>
<dbReference type="RefSeq" id="WP_014444123.1">
    <property type="nucleotide sequence ID" value="NC_017093.1"/>
</dbReference>
<dbReference type="SUPFAM" id="SSF53474">
    <property type="entry name" value="alpha/beta-Hydrolases"/>
    <property type="match status" value="1"/>
</dbReference>
<dbReference type="InterPro" id="IPR000073">
    <property type="entry name" value="AB_hydrolase_1"/>
</dbReference>
<dbReference type="OrthoDB" id="9796770at2"/>
<dbReference type="PANTHER" id="PTHR43798">
    <property type="entry name" value="MONOACYLGLYCEROL LIPASE"/>
    <property type="match status" value="1"/>
</dbReference>
<dbReference type="InterPro" id="IPR050266">
    <property type="entry name" value="AB_hydrolase_sf"/>
</dbReference>
<dbReference type="HOGENOM" id="CLU_020336_50_0_11"/>
<dbReference type="eggNOG" id="COG2267">
    <property type="taxonomic scope" value="Bacteria"/>
</dbReference>
<gene>
    <name evidence="2" type="ordered locus">AMIS_40090</name>
</gene>
<dbReference type="PRINTS" id="PR00111">
    <property type="entry name" value="ABHYDROLASE"/>
</dbReference>
<keyword evidence="3" id="KW-1185">Reference proteome</keyword>
<dbReference type="InterPro" id="IPR029058">
    <property type="entry name" value="AB_hydrolase_fold"/>
</dbReference>
<dbReference type="KEGG" id="ams:AMIS_40090"/>
<name>I0H892_ACTM4</name>
<dbReference type="Gene3D" id="3.40.50.1820">
    <property type="entry name" value="alpha/beta hydrolase"/>
    <property type="match status" value="1"/>
</dbReference>
<feature type="domain" description="AB hydrolase-1" evidence="1">
    <location>
        <begin position="21"/>
        <end position="256"/>
    </location>
</feature>
<evidence type="ECO:0000259" key="1">
    <source>
        <dbReference type="Pfam" id="PF00561"/>
    </source>
</evidence>
<protein>
    <recommendedName>
        <fullName evidence="1">AB hydrolase-1 domain-containing protein</fullName>
    </recommendedName>
</protein>
<proteinExistence type="predicted"/>
<dbReference type="PANTHER" id="PTHR43798:SF33">
    <property type="entry name" value="HYDROLASE, PUTATIVE (AFU_ORTHOLOGUE AFUA_2G14860)-RELATED"/>
    <property type="match status" value="1"/>
</dbReference>
<dbReference type="PATRIC" id="fig|512565.3.peg.3997"/>
<sequence length="280" mass="30538">MPFFTSYDGLRLHYDQVGDGPPLVVLPGGPGTDVRYLRDLGGLSAGRRLIRVDARAAGRSEVPADPATVSFVEQARDVEELRRHLGLETLDVLAHSAGSLTAQEYAAVHPYRVRRLVLVTPVGRAGREADPAEVAALRAARRDEPWYPQAAGADEQSPLGRARLVPFSWHRWTPERRRAEYVPGHATTLPWLRAAFYAGSATAETLPGRLGRLAAVRCPVLVMAGASDGLIGTMPARLIHQMYPDSRLEVFAESGHRPWVEQPELFRAVIEDFLGGGGVA</sequence>
<dbReference type="GO" id="GO:0016020">
    <property type="term" value="C:membrane"/>
    <property type="evidence" value="ECO:0007669"/>
    <property type="project" value="TreeGrafter"/>
</dbReference>